<dbReference type="VEuPathDB" id="FungiDB:HpaG812663"/>
<organism evidence="1 2">
    <name type="scientific">Hyaloperonospora arabidopsidis (strain Emoy2)</name>
    <name type="common">Downy mildew agent</name>
    <name type="synonym">Peronospora arabidopsidis</name>
    <dbReference type="NCBI Taxonomy" id="559515"/>
    <lineage>
        <taxon>Eukaryota</taxon>
        <taxon>Sar</taxon>
        <taxon>Stramenopiles</taxon>
        <taxon>Oomycota</taxon>
        <taxon>Peronosporomycetes</taxon>
        <taxon>Peronosporales</taxon>
        <taxon>Peronosporaceae</taxon>
        <taxon>Hyaloperonospora</taxon>
    </lineage>
</organism>
<accession>M4C0V9</accession>
<dbReference type="HOGENOM" id="CLU_2745456_0_0_1"/>
<evidence type="ECO:0000313" key="1">
    <source>
        <dbReference type="EnsemblProtists" id="HpaP812663"/>
    </source>
</evidence>
<dbReference type="AlphaFoldDB" id="M4C0V9"/>
<reference evidence="2" key="1">
    <citation type="journal article" date="2010" name="Science">
        <title>Signatures of adaptation to obligate biotrophy in the Hyaloperonospora arabidopsidis genome.</title>
        <authorList>
            <person name="Baxter L."/>
            <person name="Tripathy S."/>
            <person name="Ishaque N."/>
            <person name="Boot N."/>
            <person name="Cabral A."/>
            <person name="Kemen E."/>
            <person name="Thines M."/>
            <person name="Ah-Fong A."/>
            <person name="Anderson R."/>
            <person name="Badejoko W."/>
            <person name="Bittner-Eddy P."/>
            <person name="Boore J.L."/>
            <person name="Chibucos M.C."/>
            <person name="Coates M."/>
            <person name="Dehal P."/>
            <person name="Delehaunty K."/>
            <person name="Dong S."/>
            <person name="Downton P."/>
            <person name="Dumas B."/>
            <person name="Fabro G."/>
            <person name="Fronick C."/>
            <person name="Fuerstenberg S.I."/>
            <person name="Fulton L."/>
            <person name="Gaulin E."/>
            <person name="Govers F."/>
            <person name="Hughes L."/>
            <person name="Humphray S."/>
            <person name="Jiang R.H."/>
            <person name="Judelson H."/>
            <person name="Kamoun S."/>
            <person name="Kyung K."/>
            <person name="Meijer H."/>
            <person name="Minx P."/>
            <person name="Morris P."/>
            <person name="Nelson J."/>
            <person name="Phuntumart V."/>
            <person name="Qutob D."/>
            <person name="Rehmany A."/>
            <person name="Rougon-Cardoso A."/>
            <person name="Ryden P."/>
            <person name="Torto-Alalibo T."/>
            <person name="Studholme D."/>
            <person name="Wang Y."/>
            <person name="Win J."/>
            <person name="Wood J."/>
            <person name="Clifton S.W."/>
            <person name="Rogers J."/>
            <person name="Van den Ackerveken G."/>
            <person name="Jones J.D."/>
            <person name="McDowell J.M."/>
            <person name="Beynon J."/>
            <person name="Tyler B.M."/>
        </authorList>
    </citation>
    <scope>NUCLEOTIDE SEQUENCE [LARGE SCALE GENOMIC DNA]</scope>
    <source>
        <strain evidence="2">Emoy2</strain>
    </source>
</reference>
<evidence type="ECO:0000313" key="2">
    <source>
        <dbReference type="Proteomes" id="UP000011713"/>
    </source>
</evidence>
<dbReference type="InParanoid" id="M4C0V9"/>
<sequence length="71" mass="8529">MMQISWRCRRNNHHILLYHSIALASLESDHARSLMLLPQQRSLSWCVLPLTCRTALLTFLRNRRREARTRE</sequence>
<dbReference type="EMBL" id="JH598085">
    <property type="status" value="NOT_ANNOTATED_CDS"/>
    <property type="molecule type" value="Genomic_DNA"/>
</dbReference>
<reference evidence="1" key="2">
    <citation type="submission" date="2015-06" db="UniProtKB">
        <authorList>
            <consortium name="EnsemblProtists"/>
        </authorList>
    </citation>
    <scope>IDENTIFICATION</scope>
    <source>
        <strain evidence="1">Emoy2</strain>
    </source>
</reference>
<keyword evidence="2" id="KW-1185">Reference proteome</keyword>
<dbReference type="Proteomes" id="UP000011713">
    <property type="component" value="Unassembled WGS sequence"/>
</dbReference>
<protein>
    <submittedName>
        <fullName evidence="1">Uncharacterized protein</fullName>
    </submittedName>
</protein>
<proteinExistence type="predicted"/>
<dbReference type="EnsemblProtists" id="HpaT812663">
    <property type="protein sequence ID" value="HpaP812663"/>
    <property type="gene ID" value="HpaG812663"/>
</dbReference>
<name>M4C0V9_HYAAE</name>